<dbReference type="OrthoDB" id="8150723at2"/>
<dbReference type="Proteomes" id="UP000325684">
    <property type="component" value="Unassembled WGS sequence"/>
</dbReference>
<dbReference type="Gene3D" id="3.40.50.300">
    <property type="entry name" value="P-loop containing nucleotide triphosphate hydrolases"/>
    <property type="match status" value="1"/>
</dbReference>
<evidence type="ECO:0000313" key="3">
    <source>
        <dbReference type="Proteomes" id="UP000325684"/>
    </source>
</evidence>
<proteinExistence type="predicted"/>
<evidence type="ECO:0000313" key="2">
    <source>
        <dbReference type="EMBL" id="KAB0267444.1"/>
    </source>
</evidence>
<dbReference type="SUPFAM" id="SSF52540">
    <property type="entry name" value="P-loop containing nucleoside triphosphate hydrolases"/>
    <property type="match status" value="1"/>
</dbReference>
<feature type="transmembrane region" description="Helical" evidence="1">
    <location>
        <begin position="149"/>
        <end position="169"/>
    </location>
</feature>
<feature type="transmembrane region" description="Helical" evidence="1">
    <location>
        <begin position="122"/>
        <end position="143"/>
    </location>
</feature>
<feature type="transmembrane region" description="Helical" evidence="1">
    <location>
        <begin position="83"/>
        <end position="101"/>
    </location>
</feature>
<keyword evidence="1" id="KW-0472">Membrane</keyword>
<gene>
    <name evidence="2" type="ORF">FEZ63_09030</name>
</gene>
<feature type="transmembrane region" description="Helical" evidence="1">
    <location>
        <begin position="56"/>
        <end position="77"/>
    </location>
</feature>
<comment type="caution">
    <text evidence="2">The sequence shown here is derived from an EMBL/GenBank/DDBJ whole genome shotgun (WGS) entry which is preliminary data.</text>
</comment>
<keyword evidence="1" id="KW-1133">Transmembrane helix</keyword>
<reference evidence="2 3" key="1">
    <citation type="journal article" date="2019" name="Microorganisms">
        <title>Genome Insights into the Novel Species Microvirga brassicacearum, a Rapeseed Endophyte with Biotechnological Potential.</title>
        <authorList>
            <person name="Jimenez-Gomez A."/>
            <person name="Saati-Santamaria Z."/>
            <person name="Igual J.M."/>
            <person name="Rivas R."/>
            <person name="Mateos P.F."/>
            <person name="Garcia-Fraile P."/>
        </authorList>
    </citation>
    <scope>NUCLEOTIDE SEQUENCE [LARGE SCALE GENOMIC DNA]</scope>
    <source>
        <strain evidence="2 3">CDVBN77</strain>
    </source>
</reference>
<dbReference type="RefSeq" id="WP_150943499.1">
    <property type="nucleotide sequence ID" value="NZ_VCMV01000013.1"/>
</dbReference>
<name>A0A5N3PCL5_9HYPH</name>
<protein>
    <submittedName>
        <fullName evidence="2">Uncharacterized protein</fullName>
    </submittedName>
</protein>
<evidence type="ECO:0000256" key="1">
    <source>
        <dbReference type="SAM" id="Phobius"/>
    </source>
</evidence>
<sequence>MSAINPAASPQRSGPRGPHVTAKDLLAQFWLDLYGKEVQSAATYSYMWMADQMGHVCLGIVIQFSLTFVARYALPLIGIDASWANIAGLMVGLIAVSYWEYRAYGSSVAVATGLFPLDRKLLRNNAIIATAYMAMGLGIGFAFHQTAPWSAIGFVALALLAIICAPPWLRQKIIWQKASLPYLFRLADAQRTIGADAAQQLQNLIDRGAPPTAQPFQVVVGGPIGSGRTAIAAGIGTEFAFRKRSVRYLSMDRLLECAARPANPHFADDPGPPNINFWRWSEAQVVIIDDIGPLIAAHEQEHEANIEQFRQLLERGLGAIAPVLAKCHTVWVIGDLRPAGETAMAGDALNGLARIVAEFCDAQQDVLVVELSAKEPILEPGKTVLKAATQPAQLRKVAR</sequence>
<keyword evidence="1" id="KW-0812">Transmembrane</keyword>
<accession>A0A5N3PCL5</accession>
<organism evidence="2 3">
    <name type="scientific">Microvirga brassicacearum</name>
    <dbReference type="NCBI Taxonomy" id="2580413"/>
    <lineage>
        <taxon>Bacteria</taxon>
        <taxon>Pseudomonadati</taxon>
        <taxon>Pseudomonadota</taxon>
        <taxon>Alphaproteobacteria</taxon>
        <taxon>Hyphomicrobiales</taxon>
        <taxon>Methylobacteriaceae</taxon>
        <taxon>Microvirga</taxon>
    </lineage>
</organism>
<dbReference type="InterPro" id="IPR027417">
    <property type="entry name" value="P-loop_NTPase"/>
</dbReference>
<dbReference type="EMBL" id="VCMV01000013">
    <property type="protein sequence ID" value="KAB0267444.1"/>
    <property type="molecule type" value="Genomic_DNA"/>
</dbReference>
<keyword evidence="3" id="KW-1185">Reference proteome</keyword>
<dbReference type="AlphaFoldDB" id="A0A5N3PCL5"/>